<organism evidence="1 2">
    <name type="scientific">Ascaris lumbricoides</name>
    <name type="common">Giant roundworm</name>
    <dbReference type="NCBI Taxonomy" id="6252"/>
    <lineage>
        <taxon>Eukaryota</taxon>
        <taxon>Metazoa</taxon>
        <taxon>Ecdysozoa</taxon>
        <taxon>Nematoda</taxon>
        <taxon>Chromadorea</taxon>
        <taxon>Rhabditida</taxon>
        <taxon>Spirurina</taxon>
        <taxon>Ascaridomorpha</taxon>
        <taxon>Ascaridoidea</taxon>
        <taxon>Ascarididae</taxon>
        <taxon>Ascaris</taxon>
    </lineage>
</organism>
<reference evidence="2" key="1">
    <citation type="submission" date="2017-02" db="UniProtKB">
        <authorList>
            <consortium name="WormBaseParasite"/>
        </authorList>
    </citation>
    <scope>IDENTIFICATION</scope>
</reference>
<evidence type="ECO:0000313" key="2">
    <source>
        <dbReference type="WBParaSite" id="ALUE_0000215101-mRNA-1"/>
    </source>
</evidence>
<name>A0A0M3HKV6_ASCLU</name>
<evidence type="ECO:0000313" key="1">
    <source>
        <dbReference type="Proteomes" id="UP000036681"/>
    </source>
</evidence>
<dbReference type="Proteomes" id="UP000036681">
    <property type="component" value="Unplaced"/>
</dbReference>
<protein>
    <submittedName>
        <fullName evidence="2">Uncharacterized protein</fullName>
    </submittedName>
</protein>
<accession>A0A0M3HKV6</accession>
<dbReference type="WBParaSite" id="ALUE_0000215101-mRNA-1">
    <property type="protein sequence ID" value="ALUE_0000215101-mRNA-1"/>
    <property type="gene ID" value="ALUE_0000215101"/>
</dbReference>
<dbReference type="AlphaFoldDB" id="A0A0M3HKV6"/>
<keyword evidence="1" id="KW-1185">Reference proteome</keyword>
<sequence>MLLAMIYGLRFFWEKIERHILQKRCRSNFFRMLRRIQLSMLRLLKRRKGLLNALIMPSKVLKLWRMHLQEGIFFF</sequence>
<proteinExistence type="predicted"/>